<protein>
    <submittedName>
        <fullName evidence="1">Uncharacterized protein</fullName>
    </submittedName>
</protein>
<dbReference type="OrthoDB" id="8911192at2"/>
<proteinExistence type="predicted"/>
<dbReference type="EMBL" id="RKHR01000009">
    <property type="protein sequence ID" value="ROR94885.1"/>
    <property type="molecule type" value="Genomic_DNA"/>
</dbReference>
<reference evidence="1 2" key="1">
    <citation type="submission" date="2018-11" db="EMBL/GenBank/DDBJ databases">
        <title>Genomic Encyclopedia of Type Strains, Phase IV (KMG-IV): sequencing the most valuable type-strain genomes for metagenomic binning, comparative biology and taxonomic classification.</title>
        <authorList>
            <person name="Goeker M."/>
        </authorList>
    </citation>
    <scope>NUCLEOTIDE SEQUENCE [LARGE SCALE GENOMIC DNA]</scope>
    <source>
        <strain evidence="1 2">DSM 100316</strain>
    </source>
</reference>
<dbReference type="RefSeq" id="WP_123714023.1">
    <property type="nucleotide sequence ID" value="NZ_RKHR01000009.1"/>
</dbReference>
<evidence type="ECO:0000313" key="1">
    <source>
        <dbReference type="EMBL" id="ROR94885.1"/>
    </source>
</evidence>
<accession>A0A3N2D4Z9</accession>
<organism evidence="1 2">
    <name type="scientific">Sinobacterium caligoides</name>
    <dbReference type="NCBI Taxonomy" id="933926"/>
    <lineage>
        <taxon>Bacteria</taxon>
        <taxon>Pseudomonadati</taxon>
        <taxon>Pseudomonadota</taxon>
        <taxon>Gammaproteobacteria</taxon>
        <taxon>Cellvibrionales</taxon>
        <taxon>Spongiibacteraceae</taxon>
        <taxon>Sinobacterium</taxon>
    </lineage>
</organism>
<evidence type="ECO:0000313" key="2">
    <source>
        <dbReference type="Proteomes" id="UP000275394"/>
    </source>
</evidence>
<comment type="caution">
    <text evidence="1">The sequence shown here is derived from an EMBL/GenBank/DDBJ whole genome shotgun (WGS) entry which is preliminary data.</text>
</comment>
<keyword evidence="2" id="KW-1185">Reference proteome</keyword>
<dbReference type="AlphaFoldDB" id="A0A3N2D4Z9"/>
<name>A0A3N2D4Z9_9GAMM</name>
<gene>
    <name evidence="1" type="ORF">EDC56_3698</name>
</gene>
<dbReference type="Proteomes" id="UP000275394">
    <property type="component" value="Unassembled WGS sequence"/>
</dbReference>
<sequence length="100" mass="11076">MNINVIRQACCAQDDSLGPLSLNVELKENFTIQDLARSIGEAKFLQFSGTHNIIYVWASGTKLFSIPALGVNNNNVEYFVEKTGLAMSFVKGNSVEYLWA</sequence>